<name>A0ABD2AXR8_VESSQ</name>
<dbReference type="EMBL" id="JAUDFV010000138">
    <property type="protein sequence ID" value="KAL2725414.1"/>
    <property type="molecule type" value="Genomic_DNA"/>
</dbReference>
<protein>
    <submittedName>
        <fullName evidence="1">Uncharacterized protein</fullName>
    </submittedName>
</protein>
<accession>A0ABD2AXR8</accession>
<keyword evidence="2" id="KW-1185">Reference proteome</keyword>
<dbReference type="Proteomes" id="UP001607302">
    <property type="component" value="Unassembled WGS sequence"/>
</dbReference>
<proteinExistence type="predicted"/>
<organism evidence="1 2">
    <name type="scientific">Vespula squamosa</name>
    <name type="common">Southern yellow jacket</name>
    <name type="synonym">Wasp</name>
    <dbReference type="NCBI Taxonomy" id="30214"/>
    <lineage>
        <taxon>Eukaryota</taxon>
        <taxon>Metazoa</taxon>
        <taxon>Ecdysozoa</taxon>
        <taxon>Arthropoda</taxon>
        <taxon>Hexapoda</taxon>
        <taxon>Insecta</taxon>
        <taxon>Pterygota</taxon>
        <taxon>Neoptera</taxon>
        <taxon>Endopterygota</taxon>
        <taxon>Hymenoptera</taxon>
        <taxon>Apocrita</taxon>
        <taxon>Aculeata</taxon>
        <taxon>Vespoidea</taxon>
        <taxon>Vespidae</taxon>
        <taxon>Vespinae</taxon>
        <taxon>Vespula</taxon>
    </lineage>
</organism>
<comment type="caution">
    <text evidence="1">The sequence shown here is derived from an EMBL/GenBank/DDBJ whole genome shotgun (WGS) entry which is preliminary data.</text>
</comment>
<reference evidence="1 2" key="1">
    <citation type="journal article" date="2024" name="Ann. Entomol. Soc. Am.">
        <title>Genomic analyses of the southern and eastern yellowjacket wasps (Hymenoptera: Vespidae) reveal evolutionary signatures of social life.</title>
        <authorList>
            <person name="Catto M.A."/>
            <person name="Caine P.B."/>
            <person name="Orr S.E."/>
            <person name="Hunt B.G."/>
            <person name="Goodisman M.A.D."/>
        </authorList>
    </citation>
    <scope>NUCLEOTIDE SEQUENCE [LARGE SCALE GENOMIC DNA]</scope>
    <source>
        <strain evidence="1">233</strain>
        <tissue evidence="1">Head and thorax</tissue>
    </source>
</reference>
<sequence>MPFRCRIVRFEVIPNGMSRILEFTLRGLFPHKSVFPRGLAHTQLMIEKETKAPFWWFSINFGRTSRADVIVKKFVRDRAELLDDPLLAERCDFGERTSGEWQQSSSARRASNELFSGYDKTYGIRVAHG</sequence>
<evidence type="ECO:0000313" key="2">
    <source>
        <dbReference type="Proteomes" id="UP001607302"/>
    </source>
</evidence>
<gene>
    <name evidence="1" type="ORF">V1478_008087</name>
</gene>
<dbReference type="AlphaFoldDB" id="A0ABD2AXR8"/>
<evidence type="ECO:0000313" key="1">
    <source>
        <dbReference type="EMBL" id="KAL2725414.1"/>
    </source>
</evidence>